<dbReference type="Proteomes" id="UP001140560">
    <property type="component" value="Unassembled WGS sequence"/>
</dbReference>
<protein>
    <submittedName>
        <fullName evidence="3">Nucleoside triphosphate pyrophosphohydrolase ham1</fullName>
    </submittedName>
</protein>
<gene>
    <name evidence="3" type="primary">HAM1_1</name>
    <name evidence="3" type="ORF">N0V83_006601</name>
</gene>
<dbReference type="EMBL" id="JAPEUY010000011">
    <property type="protein sequence ID" value="KAJ4368245.1"/>
    <property type="molecule type" value="Genomic_DNA"/>
</dbReference>
<evidence type="ECO:0000313" key="3">
    <source>
        <dbReference type="EMBL" id="KAJ4368245.1"/>
    </source>
</evidence>
<dbReference type="GO" id="GO:0047429">
    <property type="term" value="F:nucleoside triphosphate diphosphatase activity"/>
    <property type="evidence" value="ECO:0007669"/>
    <property type="project" value="InterPro"/>
</dbReference>
<keyword evidence="2" id="KW-0378">Hydrolase</keyword>
<dbReference type="Gene3D" id="3.90.950.10">
    <property type="match status" value="1"/>
</dbReference>
<comment type="similarity">
    <text evidence="1">Belongs to the HAM1 NTPase family.</text>
</comment>
<comment type="caution">
    <text evidence="3">The sequence shown here is derived from an EMBL/GenBank/DDBJ whole genome shotgun (WGS) entry which is preliminary data.</text>
</comment>
<accession>A0A9W8Y5M0</accession>
<organism evidence="3 4">
    <name type="scientific">Neocucurbitaria cava</name>
    <dbReference type="NCBI Taxonomy" id="798079"/>
    <lineage>
        <taxon>Eukaryota</taxon>
        <taxon>Fungi</taxon>
        <taxon>Dikarya</taxon>
        <taxon>Ascomycota</taxon>
        <taxon>Pezizomycotina</taxon>
        <taxon>Dothideomycetes</taxon>
        <taxon>Pleosporomycetidae</taxon>
        <taxon>Pleosporales</taxon>
        <taxon>Pleosporineae</taxon>
        <taxon>Cucurbitariaceae</taxon>
        <taxon>Neocucurbitaria</taxon>
    </lineage>
</organism>
<dbReference type="SUPFAM" id="SSF52972">
    <property type="entry name" value="ITPase-like"/>
    <property type="match status" value="1"/>
</dbReference>
<dbReference type="GO" id="GO:0005737">
    <property type="term" value="C:cytoplasm"/>
    <property type="evidence" value="ECO:0007669"/>
    <property type="project" value="TreeGrafter"/>
</dbReference>
<evidence type="ECO:0000256" key="2">
    <source>
        <dbReference type="ARBA" id="ARBA00022801"/>
    </source>
</evidence>
<proteinExistence type="inferred from homology"/>
<reference evidence="3" key="1">
    <citation type="submission" date="2022-10" db="EMBL/GenBank/DDBJ databases">
        <title>Tapping the CABI collections for fungal endophytes: first genome assemblies for Collariella, Neodidymelliopsis, Ascochyta clinopodiicola, Didymella pomorum, Didymosphaeria variabile, Neocosmospora piperis and Neocucurbitaria cava.</title>
        <authorList>
            <person name="Hill R."/>
        </authorList>
    </citation>
    <scope>NUCLEOTIDE SEQUENCE</scope>
    <source>
        <strain evidence="3">IMI 356814</strain>
    </source>
</reference>
<name>A0A9W8Y5M0_9PLEO</name>
<evidence type="ECO:0000256" key="1">
    <source>
        <dbReference type="ARBA" id="ARBA00008023"/>
    </source>
</evidence>
<dbReference type="InterPro" id="IPR029001">
    <property type="entry name" value="ITPase-like_fam"/>
</dbReference>
<dbReference type="OrthoDB" id="6288734at2759"/>
<dbReference type="InterPro" id="IPR002637">
    <property type="entry name" value="RdgB/HAM1"/>
</dbReference>
<dbReference type="GO" id="GO:0009143">
    <property type="term" value="P:nucleoside triphosphate catabolic process"/>
    <property type="evidence" value="ECO:0007669"/>
    <property type="project" value="InterPro"/>
</dbReference>
<dbReference type="PANTHER" id="PTHR11067">
    <property type="entry name" value="INOSINE TRIPHOSPHATE PYROPHOSPHATASE/HAM1 PROTEIN"/>
    <property type="match status" value="1"/>
</dbReference>
<dbReference type="Pfam" id="PF01725">
    <property type="entry name" value="Ham1p_like"/>
    <property type="match status" value="1"/>
</dbReference>
<evidence type="ECO:0000313" key="4">
    <source>
        <dbReference type="Proteomes" id="UP001140560"/>
    </source>
</evidence>
<dbReference type="PANTHER" id="PTHR11067:SF9">
    <property type="entry name" value="INOSINE TRIPHOSPHATE PYROPHOSPHATASE"/>
    <property type="match status" value="1"/>
</dbReference>
<sequence length="110" mass="12306">MGGLPGPYIKWFLQSLGNANLHKLLDGFEDKSAQFVCTFAYSPGPGREIVLFQERVDGQVVPARGVSSGWNPVFEVEGVTYGEMRADDERLIGPRRRALARLQEWIVENP</sequence>
<dbReference type="AlphaFoldDB" id="A0A9W8Y5M0"/>
<keyword evidence="4" id="KW-1185">Reference proteome</keyword>